<organism evidence="2 3">
    <name type="scientific">Sphingoaurantiacus capsulatus</name>
    <dbReference type="NCBI Taxonomy" id="1771310"/>
    <lineage>
        <taxon>Bacteria</taxon>
        <taxon>Pseudomonadati</taxon>
        <taxon>Pseudomonadota</taxon>
        <taxon>Alphaproteobacteria</taxon>
        <taxon>Sphingomonadales</taxon>
        <taxon>Sphingosinicellaceae</taxon>
        <taxon>Sphingoaurantiacus</taxon>
    </lineage>
</organism>
<proteinExistence type="predicted"/>
<dbReference type="SUPFAM" id="SSF48452">
    <property type="entry name" value="TPR-like"/>
    <property type="match status" value="1"/>
</dbReference>
<feature type="signal peptide" evidence="1">
    <location>
        <begin position="1"/>
        <end position="18"/>
    </location>
</feature>
<protein>
    <recommendedName>
        <fullName evidence="4">Tetratricopeptide repeat protein</fullName>
    </recommendedName>
</protein>
<evidence type="ECO:0000256" key="1">
    <source>
        <dbReference type="SAM" id="SignalP"/>
    </source>
</evidence>
<dbReference type="RefSeq" id="WP_380855272.1">
    <property type="nucleotide sequence ID" value="NZ_JBHRXV010000001.1"/>
</dbReference>
<dbReference type="InterPro" id="IPR011990">
    <property type="entry name" value="TPR-like_helical_dom_sf"/>
</dbReference>
<keyword evidence="1" id="KW-0732">Signal</keyword>
<dbReference type="Proteomes" id="UP001595615">
    <property type="component" value="Unassembled WGS sequence"/>
</dbReference>
<comment type="caution">
    <text evidence="2">The sequence shown here is derived from an EMBL/GenBank/DDBJ whole genome shotgun (WGS) entry which is preliminary data.</text>
</comment>
<feature type="chain" id="PRO_5047460205" description="Tetratricopeptide repeat protein" evidence="1">
    <location>
        <begin position="19"/>
        <end position="492"/>
    </location>
</feature>
<evidence type="ECO:0000313" key="3">
    <source>
        <dbReference type="Proteomes" id="UP001595615"/>
    </source>
</evidence>
<reference evidence="3" key="1">
    <citation type="journal article" date="2019" name="Int. J. Syst. Evol. Microbiol.">
        <title>The Global Catalogue of Microorganisms (GCM) 10K type strain sequencing project: providing services to taxonomists for standard genome sequencing and annotation.</title>
        <authorList>
            <consortium name="The Broad Institute Genomics Platform"/>
            <consortium name="The Broad Institute Genome Sequencing Center for Infectious Disease"/>
            <person name="Wu L."/>
            <person name="Ma J."/>
        </authorList>
    </citation>
    <scope>NUCLEOTIDE SEQUENCE [LARGE SCALE GENOMIC DNA]</scope>
    <source>
        <strain evidence="3">KCTC 42644</strain>
    </source>
</reference>
<evidence type="ECO:0008006" key="4">
    <source>
        <dbReference type="Google" id="ProtNLM"/>
    </source>
</evidence>
<name>A0ABV7X7J7_9SPHN</name>
<dbReference type="EMBL" id="JBHRXV010000001">
    <property type="protein sequence ID" value="MFC3711068.1"/>
    <property type="molecule type" value="Genomic_DNA"/>
</dbReference>
<gene>
    <name evidence="2" type="ORF">ACFOMD_00705</name>
</gene>
<sequence>MARLIAIALTAAAPPAVAETTAQVIERAAELMRARRHSEALTLIDAELPKRMGDVERGKLLYQRGWIQSLAGRHEAALATLARARSLVAETPERMLTRARAERRADRPAAAARTILNLRELFPFEIAKLDEDWLYALDRDLTDRRNADIRFALVSMLTARGYTGGRAVPGAASWVLRDTVLGLVRRKRLAEARALLPRATDAGIVVGMMVDRQYEPIWPDLEAMAGIGAVKAFAAENAAMAAAHAAAPNDIEITTAYLLTLATLGKEAEALAISAPLVADMAKVEAQGEDAFWLVDRHAALLGATGRVDEGEVLLGRLLTINFSKHRELISMAINRTALLNNYDRPAQAIVAANWVGAKDASAGTEYAWQLVRAALSCAHATLGEPAKATAMLDEIMKRPSEGYAAATRALLCNDRLDGAEKVILERLAAPEHRTAMLVALQNYGPGRFGKARTEWDRRLYAVRDRPAVRAAIERHGRILSFAAPRTYWGGF</sequence>
<keyword evidence="3" id="KW-1185">Reference proteome</keyword>
<evidence type="ECO:0000313" key="2">
    <source>
        <dbReference type="EMBL" id="MFC3711068.1"/>
    </source>
</evidence>
<accession>A0ABV7X7J7</accession>